<evidence type="ECO:0000259" key="4">
    <source>
        <dbReference type="Pfam" id="PF03389"/>
    </source>
</evidence>
<feature type="region of interest" description="Disordered" evidence="3">
    <location>
        <begin position="31"/>
        <end position="71"/>
    </location>
</feature>
<keyword evidence="2" id="KW-0184">Conjugation</keyword>
<dbReference type="InterPro" id="IPR005053">
    <property type="entry name" value="MobA_MobL"/>
</dbReference>
<dbReference type="Gene3D" id="3.30.930.30">
    <property type="match status" value="1"/>
</dbReference>
<accession>A0ABP7T0T0</accession>
<feature type="region of interest" description="Disordered" evidence="3">
    <location>
        <begin position="900"/>
        <end position="961"/>
    </location>
</feature>
<comment type="caution">
    <text evidence="5">The sequence shown here is derived from an EMBL/GenBank/DDBJ whole genome shotgun (WGS) entry which is preliminary data.</text>
</comment>
<comment type="similarity">
    <text evidence="1">Belongs to the MobA/MobL family.</text>
</comment>
<dbReference type="Pfam" id="PF03389">
    <property type="entry name" value="MobA_MobL"/>
    <property type="match status" value="1"/>
</dbReference>
<feature type="compositionally biased region" description="Low complexity" evidence="3">
    <location>
        <begin position="900"/>
        <end position="926"/>
    </location>
</feature>
<dbReference type="Proteomes" id="UP001500235">
    <property type="component" value="Unassembled WGS sequence"/>
</dbReference>
<feature type="compositionally biased region" description="Basic and acidic residues" evidence="3">
    <location>
        <begin position="1124"/>
        <end position="1139"/>
    </location>
</feature>
<sequence>MATSSISADVTAANSKIAEFLRRQEEEEMILQIGKRKPKQAREERLPGGSGRWRLEPDWKAPTPMVDRPRTTTGATSFHFSYSSISRQAVPTVSGQPVSGHLGKVRNPALDHSKYIERDGAAEHSQRVEHAAYIERDGAAEMLDPSALMSEAMERTIAAVVNETPTTEEAAYLGLADVAPEGIPSVFSNISDDLFERQEFWRAVERCEANPRSHQIILEPDICPAWWRELETTTKLDPESKSHALQVAEAYRQHMAKPLAEGEVRKPFTAKPMSASAEKAGAFIQQAQRMAAYNDAQPPFEFKSGRGGRIQFRMVAELPHELSAEDRALIVQNFCDHLASLEERREPDGTAYKTGLMYTAVIHAPDAHNDSRNYHLHVVAYDRPCRFIPERNQWDFEIPVVYVDPGSRKERTHYPYRQNKIGEVSQGTEKTGKEKSGKDFIPGLRAKFAEINNVVLKARGINRRLDPRKYTEMGIDRTPTQHLGTKAAALESIGVPTAVGQLNAIAIWSDAERAITRQATQAGKAYQATQSELDGIAKGMAASDPDHPAMMQFRSLTAERERLIKDVADDRQAIMTFDHLEAKAKSRAIRTRQTCLTFLSDIETGKADRNTKAMRLVIEDRWRNAQAHIAKIDNALQPHREALTKAARDIEMRERRILEIDTALEPVRAVLEKRLAEHGHYVRPTKLKASEAAQKPAAPASTLTPPAAEPKVPDTGRAQGSSAEPEATATPAPAAPARTATTTPTDPSAEAEVVASAEPEVTPAVPPMEPAQASAEPTAAEPDVGENEIAQSTDPVSISGLPIVEPTIAPRQDIPAEEVEIEAGTPEGLDPLRPAEVVEPVAAEPEVILVDIDNPAVELTEAAAEPTIEQPAAAAEVAPHDAEPAIPASTQDAQPTAIDTPAAAEPATAPAAVEAAAPTEPAPAAESHTSGPTPPIAEPTPVASPDQQPEAPAEPKVDGRKKVQDPTLFDLPAQEPPVKPGTSRAAYVDFDTIIKRVMDDRIPIVPEKQANGRLIFTVPSLPPEQQETLNSPKFAHRTNQRLGAIMDKQKQEVQRAVRWIATQGQNPDNLSLKNKTASLGTGVKVSVRTLFRHWGKHPEVTAALRTEYDRRVELEKNQPVAKPEPAKAESDLSERRAEAERIYPDPSQAFTPEVAEFTRLLRELAPADQLRLAADKIYENPRAREDIHKHTVYLATAYHTHVEGHDQRLAERQLREMRGKCR</sequence>
<organism evidence="5 6">
    <name type="scientific">Sphingomonas swuensis</name>
    <dbReference type="NCBI Taxonomy" id="977800"/>
    <lineage>
        <taxon>Bacteria</taxon>
        <taxon>Pseudomonadati</taxon>
        <taxon>Pseudomonadota</taxon>
        <taxon>Alphaproteobacteria</taxon>
        <taxon>Sphingomonadales</taxon>
        <taxon>Sphingomonadaceae</taxon>
        <taxon>Sphingomonas</taxon>
    </lineage>
</organism>
<feature type="region of interest" description="Disordered" evidence="3">
    <location>
        <begin position="1115"/>
        <end position="1139"/>
    </location>
</feature>
<proteinExistence type="inferred from homology"/>
<protein>
    <recommendedName>
        <fullName evidence="4">MobA/MobL protein domain-containing protein</fullName>
    </recommendedName>
</protein>
<evidence type="ECO:0000313" key="6">
    <source>
        <dbReference type="Proteomes" id="UP001500235"/>
    </source>
</evidence>
<dbReference type="EMBL" id="BAABBQ010000001">
    <property type="protein sequence ID" value="GAA4019362.1"/>
    <property type="molecule type" value="Genomic_DNA"/>
</dbReference>
<evidence type="ECO:0000256" key="2">
    <source>
        <dbReference type="ARBA" id="ARBA00022971"/>
    </source>
</evidence>
<dbReference type="RefSeq" id="WP_344707173.1">
    <property type="nucleotide sequence ID" value="NZ_BAABBQ010000001.1"/>
</dbReference>
<keyword evidence="6" id="KW-1185">Reference proteome</keyword>
<evidence type="ECO:0000313" key="5">
    <source>
        <dbReference type="EMBL" id="GAA4019362.1"/>
    </source>
</evidence>
<gene>
    <name evidence="5" type="ORF">GCM10022280_18980</name>
</gene>
<evidence type="ECO:0000256" key="3">
    <source>
        <dbReference type="SAM" id="MobiDB-lite"/>
    </source>
</evidence>
<evidence type="ECO:0000256" key="1">
    <source>
        <dbReference type="ARBA" id="ARBA00010873"/>
    </source>
</evidence>
<name>A0ABP7T0T0_9SPHN</name>
<feature type="domain" description="MobA/MobL protein" evidence="4">
    <location>
        <begin position="314"/>
        <end position="491"/>
    </location>
</feature>
<feature type="compositionally biased region" description="Low complexity" evidence="3">
    <location>
        <begin position="723"/>
        <end position="763"/>
    </location>
</feature>
<reference evidence="6" key="1">
    <citation type="journal article" date="2019" name="Int. J. Syst. Evol. Microbiol.">
        <title>The Global Catalogue of Microorganisms (GCM) 10K type strain sequencing project: providing services to taxonomists for standard genome sequencing and annotation.</title>
        <authorList>
            <consortium name="The Broad Institute Genomics Platform"/>
            <consortium name="The Broad Institute Genome Sequencing Center for Infectious Disease"/>
            <person name="Wu L."/>
            <person name="Ma J."/>
        </authorList>
    </citation>
    <scope>NUCLEOTIDE SEQUENCE [LARGE SCALE GENOMIC DNA]</scope>
    <source>
        <strain evidence="6">JCM 17563</strain>
    </source>
</reference>
<feature type="compositionally biased region" description="Low complexity" evidence="3">
    <location>
        <begin position="690"/>
        <end position="710"/>
    </location>
</feature>
<feature type="region of interest" description="Disordered" evidence="3">
    <location>
        <begin position="686"/>
        <end position="782"/>
    </location>
</feature>